<sequence length="691" mass="76610">MASVQLNPAQMQAVYHLSGPCLVLAGAGSGKTGVITHKIGHLLNQGHRPDQIAAITFTNKAAQEMRERVKSLVGGRAAGKILISTFHSLGVRLLREDGHHLGLKEKFSILDSDDVLSVLRDAGGSTDAKQARQWQWAISLWKNQGLDAAGAAAAAQNDEERVTARIMQLYQERLTAYQAVDFDDLIGMPLALLQRTPEVQAKWQALLGHVLVDEYQDTNAVQYDLLKALVQRPDGRVIPFTAVGDDDQSIYGWRGATIDNLRRLPDDFPGLRVIPLEQNYRSTGAILRAANNVIALNPKIFEKKLWSEFGEGEPVRLSEADNDEHEAERLVARIQALRGSGEHAGASEWKDFAVLYRANHQSRPLEQALRKAQIPYKVSGGQSYFDRAEIKDLCGWLRLLVNPDDDPAFLRAVTTPKRGIGHQSLGKLGEFAGRWKISLFEALFRDSLHTALPARAIDGLHEFGRYVNELEYAARHTSGAEDAKVLLLDWLKTIGYEQHLRDSEENERLATTRWGNVLDFIDWIAKRCGGEISAEGGATTESPRQTVLEVAQTVNVILSLAERGEEQNVVTLSTLHAAKGLEWPHVVLAGVNEGLLPFRSEADEMTPERLEEERRLMYVGITRARRTLAVSTLKRRKRGREWVAGIPSRFIGEMKLHEVAEGVDPKAKLNALRARLGEKIAQKGNEKGGGA</sequence>
<comment type="caution">
    <text evidence="1">The sequence shown here is derived from an EMBL/GenBank/DDBJ whole genome shotgun (WGS) entry which is preliminary data.</text>
</comment>
<reference evidence="1" key="1">
    <citation type="submission" date="2023-10" db="EMBL/GenBank/DDBJ databases">
        <title>Amphibacter perezi, gen. nov., sp. nov. a novel taxa of the family Comamonadaceae, class Betaproteobacteria isolated from the skin microbiota of Pelophylax perezi from different populations.</title>
        <authorList>
            <person name="Costa S."/>
            <person name="Proenca D.N."/>
            <person name="Lopes I."/>
            <person name="Morais P.V."/>
        </authorList>
    </citation>
    <scope>NUCLEOTIDE SEQUENCE</scope>
    <source>
        <strain evidence="1">SL12-8</strain>
    </source>
</reference>
<proteinExistence type="predicted"/>
<protein>
    <submittedName>
        <fullName evidence="1">UvrD-helicase domain-containing protein</fullName>
    </submittedName>
</protein>
<keyword evidence="2" id="KW-1185">Reference proteome</keyword>
<gene>
    <name evidence="1" type="ORF">RV045_12565</name>
</gene>
<evidence type="ECO:0000313" key="1">
    <source>
        <dbReference type="EMBL" id="MEJ7139251.1"/>
    </source>
</evidence>
<name>A0ACC6P4U3_9BURK</name>
<accession>A0ACC6P4U3</accession>
<dbReference type="Proteomes" id="UP001364695">
    <property type="component" value="Unassembled WGS sequence"/>
</dbReference>
<evidence type="ECO:0000313" key="2">
    <source>
        <dbReference type="Proteomes" id="UP001364695"/>
    </source>
</evidence>
<organism evidence="1 2">
    <name type="scientific">Amphibiibacter pelophylacis</name>
    <dbReference type="NCBI Taxonomy" id="1799477"/>
    <lineage>
        <taxon>Bacteria</taxon>
        <taxon>Pseudomonadati</taxon>
        <taxon>Pseudomonadota</taxon>
        <taxon>Betaproteobacteria</taxon>
        <taxon>Burkholderiales</taxon>
        <taxon>Sphaerotilaceae</taxon>
        <taxon>Amphibiibacter</taxon>
    </lineage>
</organism>
<dbReference type="EMBL" id="JAWDIE010000022">
    <property type="protein sequence ID" value="MEJ7139251.1"/>
    <property type="molecule type" value="Genomic_DNA"/>
</dbReference>